<feature type="transmembrane region" description="Helical" evidence="9">
    <location>
        <begin position="12"/>
        <end position="32"/>
    </location>
</feature>
<dbReference type="GO" id="GO:0006865">
    <property type="term" value="P:amino acid transport"/>
    <property type="evidence" value="ECO:0007669"/>
    <property type="project" value="UniProtKB-KW"/>
</dbReference>
<evidence type="ECO:0000256" key="5">
    <source>
        <dbReference type="ARBA" id="ARBA00022692"/>
    </source>
</evidence>
<keyword evidence="8 9" id="KW-0472">Membrane</keyword>
<feature type="transmembrane region" description="Helical" evidence="9">
    <location>
        <begin position="38"/>
        <end position="59"/>
    </location>
</feature>
<keyword evidence="3" id="KW-0813">Transport</keyword>
<feature type="transmembrane region" description="Helical" evidence="9">
    <location>
        <begin position="283"/>
        <end position="315"/>
    </location>
</feature>
<dbReference type="EMBL" id="JQGC01000017">
    <property type="protein sequence ID" value="KFL29987.1"/>
    <property type="molecule type" value="Genomic_DNA"/>
</dbReference>
<dbReference type="Proteomes" id="UP000028981">
    <property type="component" value="Unassembled WGS sequence"/>
</dbReference>
<evidence type="ECO:0000256" key="1">
    <source>
        <dbReference type="ARBA" id="ARBA00004651"/>
    </source>
</evidence>
<keyword evidence="5 9" id="KW-0812">Transmembrane</keyword>
<evidence type="ECO:0000256" key="9">
    <source>
        <dbReference type="SAM" id="Phobius"/>
    </source>
</evidence>
<feature type="transmembrane region" description="Helical" evidence="9">
    <location>
        <begin position="87"/>
        <end position="110"/>
    </location>
</feature>
<dbReference type="InterPro" id="IPR050367">
    <property type="entry name" value="APC_superfamily"/>
</dbReference>
<feature type="transmembrane region" description="Helical" evidence="9">
    <location>
        <begin position="238"/>
        <end position="263"/>
    </location>
</feature>
<feature type="transmembrane region" description="Helical" evidence="9">
    <location>
        <begin position="425"/>
        <end position="442"/>
    </location>
</feature>
<dbReference type="AlphaFoldDB" id="A0A087LZD4"/>
<keyword evidence="6" id="KW-0029">Amino-acid transport</keyword>
<feature type="transmembrane region" description="Helical" evidence="9">
    <location>
        <begin position="336"/>
        <end position="355"/>
    </location>
</feature>
<dbReference type="NCBIfam" id="TIGR00905">
    <property type="entry name" value="2A0302"/>
    <property type="match status" value="1"/>
</dbReference>
<evidence type="ECO:0000256" key="7">
    <source>
        <dbReference type="ARBA" id="ARBA00022989"/>
    </source>
</evidence>
<reference evidence="10 11" key="1">
    <citation type="submission" date="2014-08" db="EMBL/GenBank/DDBJ databases">
        <authorList>
            <person name="Hassan Y.I."/>
            <person name="Lepp D."/>
            <person name="Zhou T."/>
        </authorList>
    </citation>
    <scope>NUCLEOTIDE SEQUENCE [LARGE SCALE GENOMIC DNA]</scope>
    <source>
        <strain evidence="10 11">IFO13584</strain>
    </source>
</reference>
<feature type="transmembrane region" description="Helical" evidence="9">
    <location>
        <begin position="403"/>
        <end position="419"/>
    </location>
</feature>
<evidence type="ECO:0000256" key="2">
    <source>
        <dbReference type="ARBA" id="ARBA00008220"/>
    </source>
</evidence>
<feature type="transmembrane region" description="Helical" evidence="9">
    <location>
        <begin position="454"/>
        <end position="478"/>
    </location>
</feature>
<dbReference type="PANTHER" id="PTHR42770:SF4">
    <property type="entry name" value="ARGININE_ORNITHINE ANTIPORTER-RELATED"/>
    <property type="match status" value="1"/>
</dbReference>
<evidence type="ECO:0000313" key="10">
    <source>
        <dbReference type="EMBL" id="KFL29987.1"/>
    </source>
</evidence>
<dbReference type="Gene3D" id="1.20.1740.10">
    <property type="entry name" value="Amino acid/polyamine transporter I"/>
    <property type="match status" value="1"/>
</dbReference>
<evidence type="ECO:0000256" key="4">
    <source>
        <dbReference type="ARBA" id="ARBA00022475"/>
    </source>
</evidence>
<keyword evidence="11" id="KW-1185">Reference proteome</keyword>
<organism evidence="10 11">
    <name type="scientific">Devosia riboflavina</name>
    <dbReference type="NCBI Taxonomy" id="46914"/>
    <lineage>
        <taxon>Bacteria</taxon>
        <taxon>Pseudomonadati</taxon>
        <taxon>Pseudomonadota</taxon>
        <taxon>Alphaproteobacteria</taxon>
        <taxon>Hyphomicrobiales</taxon>
        <taxon>Devosiaceae</taxon>
        <taxon>Devosia</taxon>
    </lineage>
</organism>
<comment type="similarity">
    <text evidence="2">Belongs to the amino acid-polyamine-organocation (APC) superfamily. Basic amino acid/polyamine antiporter (APA) (TC 2.A.3.2) family.</text>
</comment>
<gene>
    <name evidence="10" type="ORF">JP75_17985</name>
</gene>
<dbReference type="GO" id="GO:0022857">
    <property type="term" value="F:transmembrane transporter activity"/>
    <property type="evidence" value="ECO:0007669"/>
    <property type="project" value="InterPro"/>
</dbReference>
<sequence>MAAGADKGKLSLNALTAMVIGSMIGAGIFNLPGRFATATGPFGAIIAWAIAGTGMYMLARVFQSLATRRPDIDSGVFAYAKAGFGDYMGFLSAFGYWLGSCLGNVFYWVLIGSTLGRFFPELFGDGSSPIAIVVSLVGIWAFHFMILRGVEQAAFINTVVTIAKIVPIVVAVLIFIFFFNYNQFSENFFGGLDMPEKSLVAQVRDTMLITVFVFLGIEGASVYSRFAKKREDVGTATVLGFVAVTGLMVAVTLLPFATAPRAAIAGVANPSLAGALELVVGHWGAVFISIGVLVSVLGAYLAWSLICAEVMFAAAKSQDMPKMFAAQNDNGVPANALWLTNIVVSIFVISTYWSADAFNFMLDMTSVTALLPYLLVAGYGVIVARRGIGYTASEANERPMDQIIAWIAVIYTLFMFVAAGLKYVVLVAVLFVPGTIILYFWARREQQARFFTPVELVVFGITVLAGIIGTVGLVTGTITP</sequence>
<evidence type="ECO:0000256" key="8">
    <source>
        <dbReference type="ARBA" id="ARBA00023136"/>
    </source>
</evidence>
<dbReference type="STRING" id="46914.JP75_17985"/>
<dbReference type="Pfam" id="PF13520">
    <property type="entry name" value="AA_permease_2"/>
    <property type="match status" value="1"/>
</dbReference>
<protein>
    <submittedName>
        <fullName evidence="10">Amino acid APC transporter</fullName>
    </submittedName>
</protein>
<comment type="subcellular location">
    <subcellularLocation>
        <location evidence="1">Cell membrane</location>
        <topology evidence="1">Multi-pass membrane protein</topology>
    </subcellularLocation>
</comment>
<dbReference type="InterPro" id="IPR004754">
    <property type="entry name" value="Amino_acid_antiprt"/>
</dbReference>
<dbReference type="PANTHER" id="PTHR42770">
    <property type="entry name" value="AMINO ACID TRANSPORTER-RELATED"/>
    <property type="match status" value="1"/>
</dbReference>
<proteinExistence type="inferred from homology"/>
<name>A0A087LZD4_9HYPH</name>
<evidence type="ECO:0000256" key="3">
    <source>
        <dbReference type="ARBA" id="ARBA00022448"/>
    </source>
</evidence>
<feature type="transmembrane region" description="Helical" evidence="9">
    <location>
        <begin position="154"/>
        <end position="179"/>
    </location>
</feature>
<evidence type="ECO:0000313" key="11">
    <source>
        <dbReference type="Proteomes" id="UP000028981"/>
    </source>
</evidence>
<evidence type="ECO:0000256" key="6">
    <source>
        <dbReference type="ARBA" id="ARBA00022970"/>
    </source>
</evidence>
<feature type="transmembrane region" description="Helical" evidence="9">
    <location>
        <begin position="361"/>
        <end position="382"/>
    </location>
</feature>
<feature type="transmembrane region" description="Helical" evidence="9">
    <location>
        <begin position="130"/>
        <end position="147"/>
    </location>
</feature>
<keyword evidence="4" id="KW-1003">Cell membrane</keyword>
<accession>A0A087LZD4</accession>
<comment type="caution">
    <text evidence="10">The sequence shown here is derived from an EMBL/GenBank/DDBJ whole genome shotgun (WGS) entry which is preliminary data.</text>
</comment>
<feature type="transmembrane region" description="Helical" evidence="9">
    <location>
        <begin position="199"/>
        <end position="217"/>
    </location>
</feature>
<dbReference type="InterPro" id="IPR002293">
    <property type="entry name" value="AA/rel_permease1"/>
</dbReference>
<dbReference type="RefSeq" id="WP_035085509.1">
    <property type="nucleotide sequence ID" value="NZ_JQGC01000017.1"/>
</dbReference>
<dbReference type="OrthoDB" id="3185104at2"/>
<dbReference type="GO" id="GO:0005886">
    <property type="term" value="C:plasma membrane"/>
    <property type="evidence" value="ECO:0007669"/>
    <property type="project" value="UniProtKB-SubCell"/>
</dbReference>
<dbReference type="PIRSF" id="PIRSF006060">
    <property type="entry name" value="AA_transporter"/>
    <property type="match status" value="1"/>
</dbReference>
<keyword evidence="7 9" id="KW-1133">Transmembrane helix</keyword>